<evidence type="ECO:0000313" key="5">
    <source>
        <dbReference type="Proteomes" id="UP001152320"/>
    </source>
</evidence>
<dbReference type="GO" id="GO:0009968">
    <property type="term" value="P:negative regulation of signal transduction"/>
    <property type="evidence" value="ECO:0007669"/>
    <property type="project" value="UniProtKB-KW"/>
</dbReference>
<accession>A0A9Q1H190</accession>
<reference evidence="4" key="1">
    <citation type="submission" date="2021-10" db="EMBL/GenBank/DDBJ databases">
        <title>Tropical sea cucumber genome reveals ecological adaptation and Cuvierian tubules defense mechanism.</title>
        <authorList>
            <person name="Chen T."/>
        </authorList>
    </citation>
    <scope>NUCLEOTIDE SEQUENCE</scope>
    <source>
        <strain evidence="4">Nanhai2018</strain>
        <tissue evidence="4">Muscle</tissue>
    </source>
</reference>
<gene>
    <name evidence="4" type="ORF">HOLleu_28851</name>
</gene>
<protein>
    <submittedName>
        <fullName evidence="4">Regulator of G-protein signaling 7-binding protein</fullName>
    </submittedName>
</protein>
<comment type="similarity">
    <text evidence="1">Belongs to the RGS7BP/RGS9BP family.</text>
</comment>
<dbReference type="EMBL" id="JAIZAY010000014">
    <property type="protein sequence ID" value="KAJ8029458.1"/>
    <property type="molecule type" value="Genomic_DNA"/>
</dbReference>
<feature type="region of interest" description="Disordered" evidence="3">
    <location>
        <begin position="180"/>
        <end position="222"/>
    </location>
</feature>
<dbReference type="InterPro" id="IPR026512">
    <property type="entry name" value="RGS7BP/RGS9BP"/>
</dbReference>
<proteinExistence type="inferred from homology"/>
<keyword evidence="5" id="KW-1185">Reference proteome</keyword>
<name>A0A9Q1H190_HOLLE</name>
<dbReference type="PANTHER" id="PTHR21029">
    <property type="entry name" value="R-SEVEN BINDING PROTEIN (R7BP) HOMOLOG"/>
    <property type="match status" value="1"/>
</dbReference>
<evidence type="ECO:0000313" key="4">
    <source>
        <dbReference type="EMBL" id="KAJ8029458.1"/>
    </source>
</evidence>
<evidence type="ECO:0000256" key="2">
    <source>
        <dbReference type="ARBA" id="ARBA00022700"/>
    </source>
</evidence>
<evidence type="ECO:0000256" key="3">
    <source>
        <dbReference type="SAM" id="MobiDB-lite"/>
    </source>
</evidence>
<feature type="compositionally biased region" description="Low complexity" evidence="3">
    <location>
        <begin position="191"/>
        <end position="206"/>
    </location>
</feature>
<evidence type="ECO:0000256" key="1">
    <source>
        <dbReference type="ARBA" id="ARBA00007457"/>
    </source>
</evidence>
<dbReference type="OrthoDB" id="9876293at2759"/>
<comment type="caution">
    <text evidence="4">The sequence shown here is derived from an EMBL/GenBank/DDBJ whole genome shotgun (WGS) entry which is preliminary data.</text>
</comment>
<feature type="compositionally biased region" description="Polar residues" evidence="3">
    <location>
        <begin position="180"/>
        <end position="190"/>
    </location>
</feature>
<sequence length="299" mass="33058">MNSGIIPQRVSAVAPTLASPTGLLRPASARSYQSTAKTPSVIKGPPNTEEEEEVLLELIEECERLTREFNVRVALYREKLRQLGDVGDGATVREETRQQRQRGVEAAKIASIALSPHIKNSSIAREEFDRIFVQLTGCMEHFLMEMKKGVFLVQKFPCERLQEPDFSALPGVILTDSDCNPSSSDVSHNCSNNSQSRQGPSSGRSSVQARQQSDWLEGGDSNDVILTSSPTLKHDVDGIIRDIQEIETILREITGTDMGKKQKVNTERATPSILSEIFQPSSINKFRRRLGSCCCLPSV</sequence>
<keyword evidence="2" id="KW-0734">Signal transduction inhibitor</keyword>
<organism evidence="4 5">
    <name type="scientific">Holothuria leucospilota</name>
    <name type="common">Black long sea cucumber</name>
    <name type="synonym">Mertensiothuria leucospilota</name>
    <dbReference type="NCBI Taxonomy" id="206669"/>
    <lineage>
        <taxon>Eukaryota</taxon>
        <taxon>Metazoa</taxon>
        <taxon>Echinodermata</taxon>
        <taxon>Eleutherozoa</taxon>
        <taxon>Echinozoa</taxon>
        <taxon>Holothuroidea</taxon>
        <taxon>Aspidochirotacea</taxon>
        <taxon>Aspidochirotida</taxon>
        <taxon>Holothuriidae</taxon>
        <taxon>Holothuria</taxon>
    </lineage>
</organism>
<dbReference type="Proteomes" id="UP001152320">
    <property type="component" value="Chromosome 14"/>
</dbReference>
<feature type="region of interest" description="Disordered" evidence="3">
    <location>
        <begin position="25"/>
        <end position="47"/>
    </location>
</feature>
<dbReference type="AlphaFoldDB" id="A0A9Q1H190"/>